<dbReference type="Pfam" id="PF00196">
    <property type="entry name" value="GerE"/>
    <property type="match status" value="1"/>
</dbReference>
<sequence length="247" mass="27653">MSFGQKRQERARVSADLIDLGSESRQADSFVTFLDQICERFELDHAAYAGTNPVSGAVHGYVNYPEPWKRHYAENGLHRIDPTLLVASRSIAPVDWQRLERTPGFDKTFRDACDFGITDRGLTIPVRGPYGDIGMLSVTRDCSIAEWNKLSAHILPDLQSVAVHVHDTVMRSDALSRALRYPTLSTREREILQWIAAGKSQQDVGDILGISHRTVEVHLRSGREKLYALTTPQAVGRAIMLGLIYPL</sequence>
<dbReference type="InterPro" id="IPR000792">
    <property type="entry name" value="Tscrpt_reg_LuxR_C"/>
</dbReference>
<comment type="caution">
    <text evidence="5">The sequence shown here is derived from an EMBL/GenBank/DDBJ whole genome shotgun (WGS) entry which is preliminary data.</text>
</comment>
<keyword evidence="2" id="KW-0238">DNA-binding</keyword>
<evidence type="ECO:0000259" key="4">
    <source>
        <dbReference type="PROSITE" id="PS50043"/>
    </source>
</evidence>
<evidence type="ECO:0000256" key="2">
    <source>
        <dbReference type="ARBA" id="ARBA00023125"/>
    </source>
</evidence>
<dbReference type="GO" id="GO:0006355">
    <property type="term" value="P:regulation of DNA-templated transcription"/>
    <property type="evidence" value="ECO:0007669"/>
    <property type="project" value="InterPro"/>
</dbReference>
<dbReference type="PROSITE" id="PS50043">
    <property type="entry name" value="HTH_LUXR_2"/>
    <property type="match status" value="1"/>
</dbReference>
<evidence type="ECO:0000256" key="3">
    <source>
        <dbReference type="ARBA" id="ARBA00023163"/>
    </source>
</evidence>
<reference evidence="5 6" key="1">
    <citation type="submission" date="2018-08" db="EMBL/GenBank/DDBJ databases">
        <title>Flavobacterium tibetense sp. nov., isolated from a wetland YonghuCo on Tibetan Plateau.</title>
        <authorList>
            <person name="Phurbu D."/>
            <person name="Lu H."/>
            <person name="Xing P."/>
        </authorList>
    </citation>
    <scope>NUCLEOTIDE SEQUENCE [LARGE SCALE GENOMIC DNA]</scope>
    <source>
        <strain evidence="5 6">DJC</strain>
    </source>
</reference>
<dbReference type="AlphaFoldDB" id="A0A411YYP1"/>
<proteinExistence type="predicted"/>
<evidence type="ECO:0000313" key="6">
    <source>
        <dbReference type="Proteomes" id="UP000284547"/>
    </source>
</evidence>
<dbReference type="PANTHER" id="PTHR44688">
    <property type="entry name" value="DNA-BINDING TRANSCRIPTIONAL ACTIVATOR DEVR_DOSR"/>
    <property type="match status" value="1"/>
</dbReference>
<keyword evidence="6" id="KW-1185">Reference proteome</keyword>
<dbReference type="PRINTS" id="PR00038">
    <property type="entry name" value="HTHLUXR"/>
</dbReference>
<protein>
    <submittedName>
        <fullName evidence="5">LuxR family transcriptional regulator</fullName>
    </submittedName>
</protein>
<dbReference type="Proteomes" id="UP000284547">
    <property type="component" value="Unassembled WGS sequence"/>
</dbReference>
<accession>A0A411YYP1</accession>
<dbReference type="SMART" id="SM00421">
    <property type="entry name" value="HTH_LUXR"/>
    <property type="match status" value="1"/>
</dbReference>
<dbReference type="SUPFAM" id="SSF46894">
    <property type="entry name" value="C-terminal effector domain of the bipartite response regulators"/>
    <property type="match status" value="1"/>
</dbReference>
<gene>
    <name evidence="5" type="ORF">D1012_17660</name>
</gene>
<keyword evidence="3" id="KW-0804">Transcription</keyword>
<dbReference type="EMBL" id="QWEY01000011">
    <property type="protein sequence ID" value="RGP35890.1"/>
    <property type="molecule type" value="Genomic_DNA"/>
</dbReference>
<organism evidence="5 6">
    <name type="scientific">Pseudotabrizicola alkalilacus</name>
    <dbReference type="NCBI Taxonomy" id="2305252"/>
    <lineage>
        <taxon>Bacteria</taxon>
        <taxon>Pseudomonadati</taxon>
        <taxon>Pseudomonadota</taxon>
        <taxon>Alphaproteobacteria</taxon>
        <taxon>Rhodobacterales</taxon>
        <taxon>Paracoccaceae</taxon>
        <taxon>Pseudotabrizicola</taxon>
    </lineage>
</organism>
<dbReference type="InterPro" id="IPR036693">
    <property type="entry name" value="TF_LuxR_autoind-bd_dom_sf"/>
</dbReference>
<dbReference type="CDD" id="cd06170">
    <property type="entry name" value="LuxR_C_like"/>
    <property type="match status" value="1"/>
</dbReference>
<dbReference type="OrthoDB" id="9803630at2"/>
<dbReference type="InterPro" id="IPR036388">
    <property type="entry name" value="WH-like_DNA-bd_sf"/>
</dbReference>
<evidence type="ECO:0000313" key="5">
    <source>
        <dbReference type="EMBL" id="RGP35890.1"/>
    </source>
</evidence>
<dbReference type="Gene3D" id="1.10.10.10">
    <property type="entry name" value="Winged helix-like DNA-binding domain superfamily/Winged helix DNA-binding domain"/>
    <property type="match status" value="1"/>
</dbReference>
<dbReference type="InterPro" id="IPR005143">
    <property type="entry name" value="TF_LuxR_autoind-bd_dom"/>
</dbReference>
<name>A0A411YYP1_9RHOB</name>
<dbReference type="SUPFAM" id="SSF75516">
    <property type="entry name" value="Pheromone-binding domain of LuxR-like quorum-sensing transcription factors"/>
    <property type="match status" value="1"/>
</dbReference>
<feature type="domain" description="HTH luxR-type" evidence="4">
    <location>
        <begin position="177"/>
        <end position="242"/>
    </location>
</feature>
<dbReference type="InterPro" id="IPR016032">
    <property type="entry name" value="Sig_transdc_resp-reg_C-effctor"/>
</dbReference>
<keyword evidence="1" id="KW-0805">Transcription regulation</keyword>
<dbReference type="GO" id="GO:0003677">
    <property type="term" value="F:DNA binding"/>
    <property type="evidence" value="ECO:0007669"/>
    <property type="project" value="UniProtKB-KW"/>
</dbReference>
<evidence type="ECO:0000256" key="1">
    <source>
        <dbReference type="ARBA" id="ARBA00023015"/>
    </source>
</evidence>
<dbReference type="PANTHER" id="PTHR44688:SF16">
    <property type="entry name" value="DNA-BINDING TRANSCRIPTIONAL ACTIVATOR DEVR_DOSR"/>
    <property type="match status" value="1"/>
</dbReference>
<dbReference type="Pfam" id="PF03472">
    <property type="entry name" value="Autoind_bind"/>
    <property type="match status" value="1"/>
</dbReference>
<dbReference type="Gene3D" id="3.30.450.80">
    <property type="entry name" value="Transcription factor LuxR-like, autoinducer-binding domain"/>
    <property type="match status" value="1"/>
</dbReference>